<dbReference type="EMBL" id="GEEE01013116">
    <property type="protein sequence ID" value="JAP50109.1"/>
    <property type="molecule type" value="Transcribed_RNA"/>
</dbReference>
<name>A0A0X3PE58_SCHSO</name>
<reference evidence="4" key="1">
    <citation type="submission" date="2016-01" db="EMBL/GenBank/DDBJ databases">
        <title>Reference transcriptome for the parasite Schistocephalus solidus: insights into the molecular evolution of parasitism.</title>
        <authorList>
            <person name="Hebert F.O."/>
            <person name="Grambauer S."/>
            <person name="Barber I."/>
            <person name="Landry C.R."/>
            <person name="Aubin-Horth N."/>
        </authorList>
    </citation>
    <scope>NUCLEOTIDE SEQUENCE</scope>
</reference>
<dbReference type="GO" id="GO:0051287">
    <property type="term" value="F:NAD binding"/>
    <property type="evidence" value="ECO:0007669"/>
    <property type="project" value="TreeGrafter"/>
</dbReference>
<dbReference type="InterPro" id="IPR040618">
    <property type="entry name" value="Pre-Nudix"/>
</dbReference>
<evidence type="ECO:0000256" key="2">
    <source>
        <dbReference type="ARBA" id="ARBA00022801"/>
    </source>
</evidence>
<gene>
    <name evidence="4" type="primary">NUDT6</name>
    <name evidence="4" type="ORF">TR140012</name>
</gene>
<dbReference type="GO" id="GO:0035529">
    <property type="term" value="F:NADH pyrophosphatase activity"/>
    <property type="evidence" value="ECO:0007669"/>
    <property type="project" value="TreeGrafter"/>
</dbReference>
<organism evidence="4">
    <name type="scientific">Schistocephalus solidus</name>
    <name type="common">Tapeworm</name>
    <dbReference type="NCBI Taxonomy" id="70667"/>
    <lineage>
        <taxon>Eukaryota</taxon>
        <taxon>Metazoa</taxon>
        <taxon>Spiralia</taxon>
        <taxon>Lophotrochozoa</taxon>
        <taxon>Platyhelminthes</taxon>
        <taxon>Cestoda</taxon>
        <taxon>Eucestoda</taxon>
        <taxon>Diphyllobothriidea</taxon>
        <taxon>Diphyllobothriidae</taxon>
        <taxon>Schistocephalus</taxon>
    </lineage>
</organism>
<feature type="non-terminal residue" evidence="4">
    <location>
        <position position="1"/>
    </location>
</feature>
<dbReference type="Gene3D" id="3.40.630.30">
    <property type="match status" value="1"/>
</dbReference>
<protein>
    <submittedName>
        <fullName evidence="4">Nucleoside diphosphate-linked moiety X motif 6</fullName>
    </submittedName>
</protein>
<dbReference type="InterPro" id="IPR000086">
    <property type="entry name" value="NUDIX_hydrolase_dom"/>
</dbReference>
<dbReference type="Gene3D" id="3.90.79.10">
    <property type="entry name" value="Nucleoside Triphosphate Pyrophosphohydrolase"/>
    <property type="match status" value="1"/>
</dbReference>
<dbReference type="PANTHER" id="PTHR13994">
    <property type="entry name" value="NUDIX HYDROLASE RELATED"/>
    <property type="match status" value="1"/>
</dbReference>
<comment type="similarity">
    <text evidence="1">Belongs to the Nudix hydrolase family.</text>
</comment>
<dbReference type="Pfam" id="PF18290">
    <property type="entry name" value="Nudix_hydro"/>
    <property type="match status" value="1"/>
</dbReference>
<dbReference type="Pfam" id="PF00293">
    <property type="entry name" value="NUDIX"/>
    <property type="match status" value="1"/>
</dbReference>
<dbReference type="PANTHER" id="PTHR13994:SF13">
    <property type="entry name" value="FI03680P"/>
    <property type="match status" value="1"/>
</dbReference>
<dbReference type="PROSITE" id="PS51462">
    <property type="entry name" value="NUDIX"/>
    <property type="match status" value="1"/>
</dbReference>
<dbReference type="SUPFAM" id="SSF55811">
    <property type="entry name" value="Nudix"/>
    <property type="match status" value="1"/>
</dbReference>
<evidence type="ECO:0000313" key="4">
    <source>
        <dbReference type="EMBL" id="JAP50109.1"/>
    </source>
</evidence>
<evidence type="ECO:0000256" key="1">
    <source>
        <dbReference type="ARBA" id="ARBA00005582"/>
    </source>
</evidence>
<dbReference type="PRINTS" id="PR01356">
    <property type="entry name" value="GFGPROTEIN"/>
</dbReference>
<dbReference type="InterPro" id="IPR020476">
    <property type="entry name" value="Nudix_hydrolase"/>
</dbReference>
<evidence type="ECO:0000259" key="3">
    <source>
        <dbReference type="PROSITE" id="PS51462"/>
    </source>
</evidence>
<accession>A0A0X3PE58</accession>
<dbReference type="InterPro" id="IPR015797">
    <property type="entry name" value="NUDIX_hydrolase-like_dom_sf"/>
</dbReference>
<dbReference type="GO" id="GO:0047631">
    <property type="term" value="F:ADP-ribose diphosphatase activity"/>
    <property type="evidence" value="ECO:0007669"/>
    <property type="project" value="TreeGrafter"/>
</dbReference>
<sequence>PYLTRCMYQLYQPMRFSCLLLLPGRIYGRHSSSFVPFMDRHNCLHFDLSTVVPTQKNCENVQSRILEQLSAVCNEVPPRCNAVWVHLLSSQCSLLPRLCAPPPDGQGFQLHHAKPKSLSLYRWLGPGDDRVPAFTTHQVAITAVISRTHDGHVLMVQENTPRLTGLWKFPSGRAQFGESIADATLREVYEETGLQPTFRALMGVRESNGIPSTFGTAEILALCHLSLSGSPTEIASQLKLCPIEIKAADWFPLSSILDAQVLPTLEEIKKPTAPMQGLRITPLTRILAEMLVKENTMTQRPAFLSRRRVASIFPGYTHDIYLPGD</sequence>
<dbReference type="PRINTS" id="PR00502">
    <property type="entry name" value="NUDIXFAMILY"/>
</dbReference>
<dbReference type="InterPro" id="IPR003293">
    <property type="entry name" value="Nudix_hydrolase6-like"/>
</dbReference>
<proteinExistence type="inferred from homology"/>
<feature type="domain" description="Nudix hydrolase" evidence="3">
    <location>
        <begin position="136"/>
        <end position="274"/>
    </location>
</feature>
<keyword evidence="2" id="KW-0378">Hydrolase</keyword>
<dbReference type="AlphaFoldDB" id="A0A0X3PE58"/>